<dbReference type="EMBL" id="CP001715">
    <property type="protein sequence ID" value="ACV36188.1"/>
    <property type="molecule type" value="Genomic_DNA"/>
</dbReference>
<name>C7RU24_ACCRE</name>
<dbReference type="AlphaFoldDB" id="C7RU24"/>
<protein>
    <recommendedName>
        <fullName evidence="2">Phasin domain-containing protein</fullName>
    </recommendedName>
</protein>
<reference evidence="1" key="2">
    <citation type="submission" date="2009-09" db="EMBL/GenBank/DDBJ databases">
        <title>Complete sequence of chromosome of Candidatus Accumulibacter phosphatis clade IIA str. UW-1.</title>
        <authorList>
            <consortium name="US DOE Joint Genome Institute"/>
            <person name="Martin H.G."/>
            <person name="Ivanova N."/>
            <person name="Kunin V."/>
            <person name="Warnecke F."/>
            <person name="Barry K."/>
            <person name="He S."/>
            <person name="Salamov A."/>
            <person name="Szeto E."/>
            <person name="Dalin E."/>
            <person name="Pangilinan J.L."/>
            <person name="Lapidus A."/>
            <person name="Lowry S."/>
            <person name="Kyrpides N.C."/>
            <person name="McMahon K.D."/>
            <person name="Hugenholtz P."/>
        </authorList>
    </citation>
    <scope>NUCLEOTIDE SEQUENCE [LARGE SCALE GENOMIC DNA]</scope>
    <source>
        <strain evidence="1">UW-1</strain>
    </source>
</reference>
<dbReference type="KEGG" id="app:CAP2UW1_2909"/>
<evidence type="ECO:0008006" key="2">
    <source>
        <dbReference type="Google" id="ProtNLM"/>
    </source>
</evidence>
<reference evidence="1" key="1">
    <citation type="submission" date="2009-08" db="EMBL/GenBank/DDBJ databases">
        <authorList>
            <consortium name="US DOE Joint Genome Institute"/>
            <person name="Lucas S."/>
            <person name="Copeland A."/>
            <person name="Lapidus A."/>
            <person name="Glavina del Rio T."/>
            <person name="Dalin E."/>
            <person name="Tice H."/>
            <person name="Bruce D."/>
            <person name="Barry K."/>
            <person name="Pitluck S."/>
            <person name="Lowry S."/>
            <person name="Larimer F."/>
            <person name="Land M."/>
            <person name="Hauser L."/>
            <person name="Kyrpides N."/>
            <person name="Ivanova N."/>
            <person name="McMahon K.D."/>
            <person name="Hugenholtz P."/>
        </authorList>
    </citation>
    <scope>NUCLEOTIDE SEQUENCE</scope>
    <source>
        <strain evidence="1">UW-1</strain>
    </source>
</reference>
<dbReference type="HOGENOM" id="CLU_1640078_0_0_4"/>
<organism evidence="1">
    <name type="scientific">Accumulibacter regalis</name>
    <dbReference type="NCBI Taxonomy" id="522306"/>
    <lineage>
        <taxon>Bacteria</taxon>
        <taxon>Pseudomonadati</taxon>
        <taxon>Pseudomonadota</taxon>
        <taxon>Betaproteobacteria</taxon>
        <taxon>Candidatus Accumulibacter</taxon>
    </lineage>
</organism>
<sequence length="161" mass="17336">MNREEVRDQLLAPVLQWTRLGRQFNQGMLASMEVITQRSYGLLRGHTSGDGHDWEEMALMTREKVAVPLEGLAAMASALPGEVASFWTRTGEAMAACAGSAMSLAASRSVEDLRERQADLGEALVGSALAWYALFGSAATLTDAALAPLIRQVKDNAERLG</sequence>
<proteinExistence type="predicted"/>
<accession>C7RU24</accession>
<gene>
    <name evidence="1" type="ordered locus">CAP2UW1_2909</name>
</gene>
<evidence type="ECO:0000313" key="1">
    <source>
        <dbReference type="EMBL" id="ACV36188.1"/>
    </source>
</evidence>